<sequence>MPVLNVPSSHLFSEDSYFASPDLFWAEQQSEVDARKAAYPGASWQEMVIVPTSQYFHAKCKTQKISIALSFRGNNDRSIGYSLASLHGLRDPTGPASSGAGFFDPLG</sequence>
<dbReference type="Proteomes" id="UP000502611">
    <property type="component" value="Plasmid p-A-Sy"/>
</dbReference>
<accession>A0A6M4GF50</accession>
<dbReference type="RefSeq" id="WP_162181980.1">
    <property type="nucleotide sequence ID" value="NZ_CP053022.1"/>
</dbReference>
<evidence type="ECO:0000313" key="1">
    <source>
        <dbReference type="EMBL" id="QJR05821.1"/>
    </source>
</evidence>
<geneLocation type="plasmid" evidence="2">
    <name>p-a-sy</name>
</geneLocation>
<organism evidence="1 2">
    <name type="scientific">Sphingobium yanoikuyae</name>
    <name type="common">Sphingomonas yanoikuyae</name>
    <dbReference type="NCBI Taxonomy" id="13690"/>
    <lineage>
        <taxon>Bacteria</taxon>
        <taxon>Pseudomonadati</taxon>
        <taxon>Pseudomonadota</taxon>
        <taxon>Alphaproteobacteria</taxon>
        <taxon>Sphingomonadales</taxon>
        <taxon>Sphingomonadaceae</taxon>
        <taxon>Sphingobium</taxon>
    </lineage>
</organism>
<proteinExistence type="predicted"/>
<dbReference type="AlphaFoldDB" id="A0A6M4GF50"/>
<protein>
    <submittedName>
        <fullName evidence="1">Uncharacterized protein</fullName>
    </submittedName>
</protein>
<evidence type="ECO:0000313" key="2">
    <source>
        <dbReference type="Proteomes" id="UP000502611"/>
    </source>
</evidence>
<keyword evidence="1" id="KW-0614">Plasmid</keyword>
<gene>
    <name evidence="1" type="ORF">HH800_26630</name>
</gene>
<reference evidence="1 2" key="1">
    <citation type="submission" date="2020-04" db="EMBL/GenBank/DDBJ databases">
        <title>The Whole Genome Analysis of High salt-tolerant Sphingobium yanoikuyae YC-XJ2 with Aryl organophosphorus flame retardants (aryl-OPFRs)-degrading capacity and characteristics of Related phosphotriesterase.</title>
        <authorList>
            <person name="Li X."/>
        </authorList>
    </citation>
    <scope>NUCLEOTIDE SEQUENCE [LARGE SCALE GENOMIC DNA]</scope>
    <source>
        <strain evidence="1 2">YC-XJ2</strain>
        <plasmid evidence="2">p-a-sy</plasmid>
    </source>
</reference>
<dbReference type="EMBL" id="CP053022">
    <property type="protein sequence ID" value="QJR05821.1"/>
    <property type="molecule type" value="Genomic_DNA"/>
</dbReference>
<name>A0A6M4GF50_SPHYA</name>